<dbReference type="PROSITE" id="PS51671">
    <property type="entry name" value="ACT"/>
    <property type="match status" value="1"/>
</dbReference>
<keyword evidence="2 3" id="KW-0378">Hydrolase</keyword>
<dbReference type="HAMAP" id="MF_01927">
    <property type="entry name" value="PurU"/>
    <property type="match status" value="1"/>
</dbReference>
<comment type="similarity">
    <text evidence="3">Belongs to the PurU family.</text>
</comment>
<dbReference type="PIRSF" id="PIRSF036480">
    <property type="entry name" value="FormyFH4_hydr"/>
    <property type="match status" value="1"/>
</dbReference>
<reference evidence="6" key="1">
    <citation type="submission" date="2020-09" db="EMBL/GenBank/DDBJ databases">
        <title>Pelagicoccus enzymogenes sp. nov. with an EPS production, isolated from marine sediment.</title>
        <authorList>
            <person name="Feng X."/>
        </authorList>
    </citation>
    <scope>NUCLEOTIDE SEQUENCE</scope>
    <source>
        <strain evidence="6">NFK12</strain>
    </source>
</reference>
<dbReference type="SUPFAM" id="SSF55021">
    <property type="entry name" value="ACT-like"/>
    <property type="match status" value="1"/>
</dbReference>
<dbReference type="PANTHER" id="PTHR42706">
    <property type="entry name" value="FORMYLTETRAHYDROFOLATE DEFORMYLASE"/>
    <property type="match status" value="1"/>
</dbReference>
<dbReference type="InterPro" id="IPR044074">
    <property type="entry name" value="PurU_ACT"/>
</dbReference>
<dbReference type="InterPro" id="IPR036477">
    <property type="entry name" value="Formyl_transf_N_sf"/>
</dbReference>
<evidence type="ECO:0000256" key="4">
    <source>
        <dbReference type="NCBIfam" id="TIGR00655"/>
    </source>
</evidence>
<feature type="active site" evidence="3">
    <location>
        <position position="232"/>
    </location>
</feature>
<evidence type="ECO:0000256" key="2">
    <source>
        <dbReference type="ARBA" id="ARBA00022801"/>
    </source>
</evidence>
<keyword evidence="7" id="KW-1185">Reference proteome</keyword>
<dbReference type="AlphaFoldDB" id="A0A927F3R9"/>
<proteinExistence type="inferred from homology"/>
<name>A0A927F3R9_9BACT</name>
<dbReference type="PRINTS" id="PR01575">
    <property type="entry name" value="FFH4HYDRLASE"/>
</dbReference>
<accession>A0A927F3R9</accession>
<evidence type="ECO:0000313" key="6">
    <source>
        <dbReference type="EMBL" id="MBD5777879.1"/>
    </source>
</evidence>
<dbReference type="GO" id="GO:0006189">
    <property type="term" value="P:'de novo' IMP biosynthetic process"/>
    <property type="evidence" value="ECO:0007669"/>
    <property type="project" value="UniProtKB-UniRule"/>
</dbReference>
<dbReference type="InterPro" id="IPR002912">
    <property type="entry name" value="ACT_dom"/>
</dbReference>
<evidence type="ECO:0000259" key="5">
    <source>
        <dbReference type="PROSITE" id="PS51671"/>
    </source>
</evidence>
<dbReference type="PANTHER" id="PTHR42706:SF1">
    <property type="entry name" value="FORMYLTETRAHYDROFOLATE DEFORMYLASE 2, MITOCHONDRIAL"/>
    <property type="match status" value="1"/>
</dbReference>
<dbReference type="GO" id="GO:0008864">
    <property type="term" value="F:formyltetrahydrofolate deformylase activity"/>
    <property type="evidence" value="ECO:0007669"/>
    <property type="project" value="UniProtKB-UniRule"/>
</dbReference>
<evidence type="ECO:0000256" key="3">
    <source>
        <dbReference type="HAMAP-Rule" id="MF_01927"/>
    </source>
</evidence>
<dbReference type="EC" id="3.5.1.10" evidence="3 4"/>
<dbReference type="Gene3D" id="3.30.70.260">
    <property type="match status" value="1"/>
</dbReference>
<organism evidence="6 7">
    <name type="scientific">Pelagicoccus enzymogenes</name>
    <dbReference type="NCBI Taxonomy" id="2773457"/>
    <lineage>
        <taxon>Bacteria</taxon>
        <taxon>Pseudomonadati</taxon>
        <taxon>Verrucomicrobiota</taxon>
        <taxon>Opitutia</taxon>
        <taxon>Puniceicoccales</taxon>
        <taxon>Pelagicoccaceae</taxon>
        <taxon>Pelagicoccus</taxon>
    </lineage>
</organism>
<dbReference type="InterPro" id="IPR045865">
    <property type="entry name" value="ACT-like_dom_sf"/>
</dbReference>
<comment type="caution">
    <text evidence="6">The sequence shown here is derived from an EMBL/GenBank/DDBJ whole genome shotgun (WGS) entry which is preliminary data.</text>
</comment>
<comment type="pathway">
    <text evidence="3">Purine metabolism; IMP biosynthesis via de novo pathway; formate from 10-formyl-5,6,7,8-tetrahydrofolate: step 1/1.</text>
</comment>
<dbReference type="GO" id="GO:0006730">
    <property type="term" value="P:one-carbon metabolic process"/>
    <property type="evidence" value="ECO:0007669"/>
    <property type="project" value="UniProtKB-KW"/>
</dbReference>
<dbReference type="CDD" id="cd04875">
    <property type="entry name" value="ACT_F4HF-DF"/>
    <property type="match status" value="1"/>
</dbReference>
<dbReference type="Gene3D" id="3.40.50.170">
    <property type="entry name" value="Formyl transferase, N-terminal domain"/>
    <property type="match status" value="1"/>
</dbReference>
<dbReference type="SUPFAM" id="SSF53328">
    <property type="entry name" value="Formyltransferase"/>
    <property type="match status" value="1"/>
</dbReference>
<dbReference type="EMBL" id="JACYFG010000002">
    <property type="protein sequence ID" value="MBD5777879.1"/>
    <property type="molecule type" value="Genomic_DNA"/>
</dbReference>
<dbReference type="NCBIfam" id="NF004684">
    <property type="entry name" value="PRK06027.1"/>
    <property type="match status" value="1"/>
</dbReference>
<evidence type="ECO:0000313" key="7">
    <source>
        <dbReference type="Proteomes" id="UP000622317"/>
    </source>
</evidence>
<feature type="domain" description="ACT" evidence="5">
    <location>
        <begin position="10"/>
        <end position="86"/>
    </location>
</feature>
<dbReference type="InterPro" id="IPR004810">
    <property type="entry name" value="PurU"/>
</dbReference>
<keyword evidence="1 3" id="KW-0554">One-carbon metabolism</keyword>
<dbReference type="RefSeq" id="WP_191615011.1">
    <property type="nucleotide sequence ID" value="NZ_JACYFG010000002.1"/>
</dbReference>
<sequence length="288" mass="32887">MSDPEKVSFRLVASCPDQAGIVAKVSVFIASRNASIVEAGQYEDPRTRTFFMRYVVSALDHDFSLAAFSSEFEPVAKSLQMQWRIANASEKQRAVILVSKFDHCLAYLLHRWRVGDLPFELPCVISNHDSLRNLVEWYDVPFHHIPIDKANKQAGFQATADKIEEAGPDVIVLARYMQIFPPWLCSKYRHRVINIHHSFLPSFVGARPYHQAEKRGVKLIGATCHYVTEELDAGPIIEQDIVRIKHNDTIADMMRQGKDVENRVLSIGLRYHLEDRILVQGNKTIVFD</sequence>
<dbReference type="InterPro" id="IPR002376">
    <property type="entry name" value="Formyl_transf_N"/>
</dbReference>
<dbReference type="Pfam" id="PF00551">
    <property type="entry name" value="Formyl_trans_N"/>
    <property type="match status" value="1"/>
</dbReference>
<keyword evidence="3" id="KW-0658">Purine biosynthesis</keyword>
<dbReference type="InterPro" id="IPR041729">
    <property type="entry name" value="Formyl-FH4-Hydrolase_C"/>
</dbReference>
<dbReference type="CDD" id="cd08648">
    <property type="entry name" value="FMT_core_Formyl-FH4-Hydrolase_C"/>
    <property type="match status" value="1"/>
</dbReference>
<gene>
    <name evidence="3 6" type="primary">purU</name>
    <name evidence="6" type="ORF">IEN85_00030</name>
</gene>
<comment type="function">
    <text evidence="3">Catalyzes the hydrolysis of 10-formyltetrahydrofolate (formyl-FH4) to formate and tetrahydrofolate (FH4).</text>
</comment>
<protein>
    <recommendedName>
        <fullName evidence="3 4">Formyltetrahydrofolate deformylase</fullName>
        <ecNumber evidence="3 4">3.5.1.10</ecNumber>
    </recommendedName>
    <alternativeName>
        <fullName evidence="3">Formyl-FH(4) hydrolase</fullName>
    </alternativeName>
</protein>
<dbReference type="NCBIfam" id="TIGR00655">
    <property type="entry name" value="PurU"/>
    <property type="match status" value="1"/>
</dbReference>
<dbReference type="Proteomes" id="UP000622317">
    <property type="component" value="Unassembled WGS sequence"/>
</dbReference>
<comment type="catalytic activity">
    <reaction evidence="3">
        <text>(6R)-10-formyltetrahydrofolate + H2O = (6S)-5,6,7,8-tetrahydrofolate + formate + H(+)</text>
        <dbReference type="Rhea" id="RHEA:19833"/>
        <dbReference type="ChEBI" id="CHEBI:15377"/>
        <dbReference type="ChEBI" id="CHEBI:15378"/>
        <dbReference type="ChEBI" id="CHEBI:15740"/>
        <dbReference type="ChEBI" id="CHEBI:57453"/>
        <dbReference type="ChEBI" id="CHEBI:195366"/>
        <dbReference type="EC" id="3.5.1.10"/>
    </reaction>
</comment>
<evidence type="ECO:0000256" key="1">
    <source>
        <dbReference type="ARBA" id="ARBA00022563"/>
    </source>
</evidence>